<comment type="caution">
    <text evidence="1">The sequence shown here is derived from an EMBL/GenBank/DDBJ whole genome shotgun (WGS) entry which is preliminary data.</text>
</comment>
<sequence length="135" mass="14735">MTVMPDYFLQRKKTVNRIDALCAALFELWCEEKKRVPLAYLLHCWPLTGHDPVSVKKIADVLSDLSQFQASLLSPGASQMIREVIGNVREIIGEPAPPGALASNGAGIMWTRVRLGNPSAAVTAFTKADFLDGPL</sequence>
<dbReference type="AlphaFoldDB" id="A0A7Y9W891"/>
<reference evidence="1 2" key="1">
    <citation type="submission" date="2020-07" db="EMBL/GenBank/DDBJ databases">
        <title>Exploring microbial biodiversity for novel pathways involved in the catabolism of aromatic compounds derived from lignin.</title>
        <authorList>
            <person name="Elkins J."/>
        </authorList>
    </citation>
    <scope>NUCLEOTIDE SEQUENCE [LARGE SCALE GENOMIC DNA]</scope>
    <source>
        <strain evidence="1 2">H2C3B</strain>
    </source>
</reference>
<evidence type="ECO:0000313" key="1">
    <source>
        <dbReference type="EMBL" id="NYH15842.1"/>
    </source>
</evidence>
<dbReference type="RefSeq" id="WP_179711824.1">
    <property type="nucleotide sequence ID" value="NZ_JACCAU010000001.1"/>
</dbReference>
<dbReference type="EMBL" id="JACCAU010000001">
    <property type="protein sequence ID" value="NYH15842.1"/>
    <property type="molecule type" value="Genomic_DNA"/>
</dbReference>
<name>A0A7Y9W891_9BURK</name>
<proteinExistence type="predicted"/>
<dbReference type="Proteomes" id="UP000572540">
    <property type="component" value="Unassembled WGS sequence"/>
</dbReference>
<evidence type="ECO:0000313" key="2">
    <source>
        <dbReference type="Proteomes" id="UP000572540"/>
    </source>
</evidence>
<accession>A0A7Y9W891</accession>
<organism evidence="1 2">
    <name type="scientific">Paraburkholderia bryophila</name>
    <dbReference type="NCBI Taxonomy" id="420952"/>
    <lineage>
        <taxon>Bacteria</taxon>
        <taxon>Pseudomonadati</taxon>
        <taxon>Pseudomonadota</taxon>
        <taxon>Betaproteobacteria</taxon>
        <taxon>Burkholderiales</taxon>
        <taxon>Burkholderiaceae</taxon>
        <taxon>Paraburkholderia</taxon>
    </lineage>
</organism>
<protein>
    <submittedName>
        <fullName evidence="1">Uncharacterized protein</fullName>
    </submittedName>
</protein>
<gene>
    <name evidence="1" type="ORF">GGD41_003070</name>
</gene>